<organism evidence="1 2">
    <name type="scientific">Aspergillus piperis CBS 112811</name>
    <dbReference type="NCBI Taxonomy" id="1448313"/>
    <lineage>
        <taxon>Eukaryota</taxon>
        <taxon>Fungi</taxon>
        <taxon>Dikarya</taxon>
        <taxon>Ascomycota</taxon>
        <taxon>Pezizomycotina</taxon>
        <taxon>Eurotiomycetes</taxon>
        <taxon>Eurotiomycetidae</taxon>
        <taxon>Eurotiales</taxon>
        <taxon>Aspergillaceae</taxon>
        <taxon>Aspergillus</taxon>
        <taxon>Aspergillus subgen. Circumdati</taxon>
    </lineage>
</organism>
<dbReference type="EMBL" id="KZ825086">
    <property type="protein sequence ID" value="RAH52235.1"/>
    <property type="molecule type" value="Genomic_DNA"/>
</dbReference>
<evidence type="ECO:0000313" key="1">
    <source>
        <dbReference type="EMBL" id="RAH52235.1"/>
    </source>
</evidence>
<dbReference type="RefSeq" id="XP_025510157.1">
    <property type="nucleotide sequence ID" value="XM_025654575.1"/>
</dbReference>
<evidence type="ECO:0000313" key="2">
    <source>
        <dbReference type="Proteomes" id="UP000249526"/>
    </source>
</evidence>
<gene>
    <name evidence="1" type="ORF">BO85DRAFT_206360</name>
</gene>
<dbReference type="AlphaFoldDB" id="A0A8G1VH40"/>
<protein>
    <submittedName>
        <fullName evidence="1">Uncharacterized protein</fullName>
    </submittedName>
</protein>
<accession>A0A8G1VH40</accession>
<keyword evidence="2" id="KW-1185">Reference proteome</keyword>
<reference evidence="1 2" key="1">
    <citation type="submission" date="2018-02" db="EMBL/GenBank/DDBJ databases">
        <title>The genomes of Aspergillus section Nigri reveals drivers in fungal speciation.</title>
        <authorList>
            <consortium name="DOE Joint Genome Institute"/>
            <person name="Vesth T.C."/>
            <person name="Nybo J."/>
            <person name="Theobald S."/>
            <person name="Brandl J."/>
            <person name="Frisvad J.C."/>
            <person name="Nielsen K.F."/>
            <person name="Lyhne E.K."/>
            <person name="Kogle M.E."/>
            <person name="Kuo A."/>
            <person name="Riley R."/>
            <person name="Clum A."/>
            <person name="Nolan M."/>
            <person name="Lipzen A."/>
            <person name="Salamov A."/>
            <person name="Henrissat B."/>
            <person name="Wiebenga A."/>
            <person name="De vries R.P."/>
            <person name="Grigoriev I.V."/>
            <person name="Mortensen U.H."/>
            <person name="Andersen M.R."/>
            <person name="Baker S.E."/>
        </authorList>
    </citation>
    <scope>NUCLEOTIDE SEQUENCE [LARGE SCALE GENOMIC DNA]</scope>
    <source>
        <strain evidence="1 2">CBS 112811</strain>
    </source>
</reference>
<name>A0A8G1VH40_9EURO</name>
<sequence>MVGHSREANITSAMLGVFGSHRGPRLRALQRLETTGKGEACPVGVRWFIIALILHSLLGRTIIPRCRNLLGGGDCCLWRLDG</sequence>
<dbReference type="GeneID" id="37157977"/>
<dbReference type="Proteomes" id="UP000249526">
    <property type="component" value="Unassembled WGS sequence"/>
</dbReference>
<proteinExistence type="predicted"/>